<dbReference type="CDD" id="cd00229">
    <property type="entry name" value="SGNH_hydrolase"/>
    <property type="match status" value="1"/>
</dbReference>
<accession>A0A8J3DJZ6</accession>
<dbReference type="InterPro" id="IPR036514">
    <property type="entry name" value="SGNH_hydro_sf"/>
</dbReference>
<dbReference type="SUPFAM" id="SSF49899">
    <property type="entry name" value="Concanavalin A-like lectins/glucanases"/>
    <property type="match status" value="1"/>
</dbReference>
<evidence type="ECO:0000259" key="1">
    <source>
        <dbReference type="Pfam" id="PF13472"/>
    </source>
</evidence>
<proteinExistence type="predicted"/>
<dbReference type="GO" id="GO:0016788">
    <property type="term" value="F:hydrolase activity, acting on ester bonds"/>
    <property type="evidence" value="ECO:0007669"/>
    <property type="project" value="UniProtKB-ARBA"/>
</dbReference>
<keyword evidence="3" id="KW-1185">Reference proteome</keyword>
<evidence type="ECO:0000313" key="3">
    <source>
        <dbReference type="Proteomes" id="UP000641137"/>
    </source>
</evidence>
<sequence>MSAQHVSTGRSVLSRRLLLQGLGLGFTTLAVNGITSGVNAQTMQSGAPLKVPLPGEAPLKVRTDRQLGTIVIFGSSTAAGCGTSMWKHDPTAENGWDSPPSSWAGRFRAALAGRATVINRSIGGTNTADSLKRFDTDVVPHAPNFVILATGWANQVGKTPKERAQSYINDALTLVRKVRAIGAVPIVICDSPLSVGDNAARVAQFEVGRAMDANGILRWSFCGTAATDTFGFMPGLTPDNYHGNDVAHEAYFDAVDIGMLDMAVQTSSRRPVSADKCGAWTISETSPTRPAVRIAPFYRPRSFTAILTFKPAVPAADMVHEDKIVTAFNYVEGGEEKPLRLVAGDRYRVLAEGSDRVLMESDLPATDGVPHQHALVYNHLRDELRWYMDGKMIDAVSGLRGGERLVAFTAGGADGIGQAPVGSVISGLLFYRTAHLSAEISRIYSGDVGRGSLSADVVDGALSGGVAINTVTTRLDLAVSGVAAAQSPSKNCAPAVALNPEAAKITTIRSAR</sequence>
<reference evidence="2" key="2">
    <citation type="submission" date="2020-09" db="EMBL/GenBank/DDBJ databases">
        <authorList>
            <person name="Sun Q."/>
            <person name="Kim S."/>
        </authorList>
    </citation>
    <scope>NUCLEOTIDE SEQUENCE</scope>
    <source>
        <strain evidence="2">KCTC 42097</strain>
    </source>
</reference>
<dbReference type="Pfam" id="PF13472">
    <property type="entry name" value="Lipase_GDSL_2"/>
    <property type="match status" value="1"/>
</dbReference>
<dbReference type="SUPFAM" id="SSF52266">
    <property type="entry name" value="SGNH hydrolase"/>
    <property type="match status" value="1"/>
</dbReference>
<dbReference type="InterPro" id="IPR013320">
    <property type="entry name" value="ConA-like_dom_sf"/>
</dbReference>
<reference evidence="2" key="1">
    <citation type="journal article" date="2014" name="Int. J. Syst. Evol. Microbiol.">
        <title>Complete genome sequence of Corynebacterium casei LMG S-19264T (=DSM 44701T), isolated from a smear-ripened cheese.</title>
        <authorList>
            <consortium name="US DOE Joint Genome Institute (JGI-PGF)"/>
            <person name="Walter F."/>
            <person name="Albersmeier A."/>
            <person name="Kalinowski J."/>
            <person name="Ruckert C."/>
        </authorList>
    </citation>
    <scope>NUCLEOTIDE SEQUENCE</scope>
    <source>
        <strain evidence="2">KCTC 42097</strain>
    </source>
</reference>
<dbReference type="AlphaFoldDB" id="A0A8J3DJZ6"/>
<protein>
    <recommendedName>
        <fullName evidence="1">SGNH hydrolase-type esterase domain-containing protein</fullName>
    </recommendedName>
</protein>
<feature type="domain" description="SGNH hydrolase-type esterase" evidence="1">
    <location>
        <begin position="72"/>
        <end position="203"/>
    </location>
</feature>
<comment type="caution">
    <text evidence="2">The sequence shown here is derived from an EMBL/GenBank/DDBJ whole genome shotgun (WGS) entry which is preliminary data.</text>
</comment>
<dbReference type="Gene3D" id="3.40.50.1110">
    <property type="entry name" value="SGNH hydrolase"/>
    <property type="match status" value="1"/>
</dbReference>
<gene>
    <name evidence="2" type="ORF">GCM10010136_04610</name>
</gene>
<dbReference type="EMBL" id="BMZO01000001">
    <property type="protein sequence ID" value="GHC63087.1"/>
    <property type="molecule type" value="Genomic_DNA"/>
</dbReference>
<dbReference type="InterPro" id="IPR013830">
    <property type="entry name" value="SGNH_hydro"/>
</dbReference>
<organism evidence="2 3">
    <name type="scientific">Limoniibacter endophyticus</name>
    <dbReference type="NCBI Taxonomy" id="1565040"/>
    <lineage>
        <taxon>Bacteria</taxon>
        <taxon>Pseudomonadati</taxon>
        <taxon>Pseudomonadota</taxon>
        <taxon>Alphaproteobacteria</taxon>
        <taxon>Hyphomicrobiales</taxon>
        <taxon>Bartonellaceae</taxon>
        <taxon>Limoniibacter</taxon>
    </lineage>
</organism>
<dbReference type="RefSeq" id="WP_189487450.1">
    <property type="nucleotide sequence ID" value="NZ_BMZO01000001.1"/>
</dbReference>
<evidence type="ECO:0000313" key="2">
    <source>
        <dbReference type="EMBL" id="GHC63087.1"/>
    </source>
</evidence>
<dbReference type="Proteomes" id="UP000641137">
    <property type="component" value="Unassembled WGS sequence"/>
</dbReference>
<name>A0A8J3DJZ6_9HYPH</name>